<dbReference type="GO" id="GO:0016787">
    <property type="term" value="F:hydrolase activity"/>
    <property type="evidence" value="ECO:0007669"/>
    <property type="project" value="UniProtKB-KW"/>
</dbReference>
<dbReference type="InterPro" id="IPR029058">
    <property type="entry name" value="AB_hydrolase_fold"/>
</dbReference>
<dbReference type="Gene3D" id="3.40.50.1820">
    <property type="entry name" value="alpha/beta hydrolase"/>
    <property type="match status" value="1"/>
</dbReference>
<dbReference type="PRINTS" id="PR00111">
    <property type="entry name" value="ABHYDROLASE"/>
</dbReference>
<gene>
    <name evidence="2" type="primary">ydjP</name>
    <name evidence="2" type="ORF">BN996_03329</name>
</gene>
<dbReference type="PRINTS" id="PR00412">
    <property type="entry name" value="EPOXHYDRLASE"/>
</dbReference>
<protein>
    <submittedName>
        <fullName evidence="2">AB hydrolase superfamily protein YdjP</fullName>
    </submittedName>
</protein>
<keyword evidence="3" id="KW-1185">Reference proteome</keyword>
<dbReference type="Pfam" id="PF00561">
    <property type="entry name" value="Abhydrolase_1"/>
    <property type="match status" value="1"/>
</dbReference>
<dbReference type="EMBL" id="CSTE01000005">
    <property type="protein sequence ID" value="CQR52840.1"/>
    <property type="molecule type" value="Genomic_DNA"/>
</dbReference>
<dbReference type="RefSeq" id="WP_089780876.1">
    <property type="nucleotide sequence ID" value="NZ_CABLRR010000005.1"/>
</dbReference>
<evidence type="ECO:0000313" key="3">
    <source>
        <dbReference type="Proteomes" id="UP000198902"/>
    </source>
</evidence>
<dbReference type="InterPro" id="IPR000073">
    <property type="entry name" value="AB_hydrolase_1"/>
</dbReference>
<dbReference type="PANTHER" id="PTHR43798">
    <property type="entry name" value="MONOACYLGLYCEROL LIPASE"/>
    <property type="match status" value="1"/>
</dbReference>
<feature type="domain" description="AB hydrolase-1" evidence="1">
    <location>
        <begin position="21"/>
        <end position="257"/>
    </location>
</feature>
<reference evidence="3" key="1">
    <citation type="submission" date="2015-03" db="EMBL/GenBank/DDBJ databases">
        <authorList>
            <person name="Urmite Genomes"/>
        </authorList>
    </citation>
    <scope>NUCLEOTIDE SEQUENCE [LARGE SCALE GENOMIC DNA]</scope>
    <source>
        <strain evidence="3">Arc-Hr</strain>
    </source>
</reference>
<dbReference type="Proteomes" id="UP000198902">
    <property type="component" value="Unassembled WGS sequence"/>
</dbReference>
<dbReference type="OrthoDB" id="111592at2157"/>
<evidence type="ECO:0000313" key="2">
    <source>
        <dbReference type="EMBL" id="CQR52840.1"/>
    </source>
</evidence>
<dbReference type="AlphaFoldDB" id="A0A0D6JW90"/>
<name>A0A0D6JW90_9EURY</name>
<dbReference type="InterPro" id="IPR050266">
    <property type="entry name" value="AB_hydrolase_sf"/>
</dbReference>
<sequence>MAFARTNGIDTYYERRGEGTPVVFVHGAVLDHGQWDRQTEVLCDGYTTVSYDVRGHGRTGGSDLATYSMELFADDLAALVSELGLDRPVVCGLSTGGCIAQAYAMRYPDGLSGLVLADTFSPVVFDRLERFQRLVVPRLAIPFVRLVGYERVERIMVWFQERLSGTTAGGDYGNVERLREDGPPMATDEFAKVIRAVSRFTDSSVVLGDIDVPTLVLYGENELPFVRRHAATFGDGIPTVTVRAVPDAGHASNLDNPAFFEDALREFLDGLRTVAR</sequence>
<keyword evidence="2" id="KW-0378">Hydrolase</keyword>
<evidence type="ECO:0000259" key="1">
    <source>
        <dbReference type="Pfam" id="PF00561"/>
    </source>
</evidence>
<dbReference type="InterPro" id="IPR000639">
    <property type="entry name" value="Epox_hydrolase-like"/>
</dbReference>
<organism evidence="2 3">
    <name type="scientific">Haloferax massiliensis</name>
    <dbReference type="NCBI Taxonomy" id="1476858"/>
    <lineage>
        <taxon>Archaea</taxon>
        <taxon>Methanobacteriati</taxon>
        <taxon>Methanobacteriota</taxon>
        <taxon>Stenosarchaea group</taxon>
        <taxon>Halobacteria</taxon>
        <taxon>Halobacteriales</taxon>
        <taxon>Haloferacaceae</taxon>
        <taxon>Haloferax</taxon>
    </lineage>
</organism>
<dbReference type="SUPFAM" id="SSF53474">
    <property type="entry name" value="alpha/beta-Hydrolases"/>
    <property type="match status" value="1"/>
</dbReference>
<proteinExistence type="predicted"/>
<accession>A0A0D6JW90</accession>